<dbReference type="Pfam" id="PF01607">
    <property type="entry name" value="CBM_14"/>
    <property type="match status" value="2"/>
</dbReference>
<dbReference type="GO" id="GO:0005576">
    <property type="term" value="C:extracellular region"/>
    <property type="evidence" value="ECO:0007669"/>
    <property type="project" value="InterPro"/>
</dbReference>
<dbReference type="GO" id="GO:0008061">
    <property type="term" value="F:chitin binding"/>
    <property type="evidence" value="ECO:0007669"/>
    <property type="project" value="UniProtKB-KW"/>
</dbReference>
<organism evidence="8 9">
    <name type="scientific">Pocillopora damicornis</name>
    <name type="common">Cauliflower coral</name>
    <name type="synonym">Millepora damicornis</name>
    <dbReference type="NCBI Taxonomy" id="46731"/>
    <lineage>
        <taxon>Eukaryota</taxon>
        <taxon>Metazoa</taxon>
        <taxon>Cnidaria</taxon>
        <taxon>Anthozoa</taxon>
        <taxon>Hexacorallia</taxon>
        <taxon>Scleractinia</taxon>
        <taxon>Astrocoeniina</taxon>
        <taxon>Pocilloporidae</taxon>
        <taxon>Pocillopora</taxon>
    </lineage>
</organism>
<keyword evidence="4" id="KW-1015">Disulfide bond</keyword>
<dbReference type="Gene3D" id="2.170.140.10">
    <property type="entry name" value="Chitin binding domain"/>
    <property type="match status" value="1"/>
</dbReference>
<dbReference type="PANTHER" id="PTHR23301:SF0">
    <property type="entry name" value="CHITIN-BINDING TYPE-2 DOMAIN-CONTAINING PROTEIN-RELATED"/>
    <property type="match status" value="1"/>
</dbReference>
<dbReference type="SMART" id="SM00494">
    <property type="entry name" value="ChtBD2"/>
    <property type="match status" value="2"/>
</dbReference>
<gene>
    <name evidence="8" type="ORF">pdam_00016489</name>
</gene>
<evidence type="ECO:0000259" key="7">
    <source>
        <dbReference type="PROSITE" id="PS50940"/>
    </source>
</evidence>
<dbReference type="InterPro" id="IPR036908">
    <property type="entry name" value="RlpA-like_sf"/>
</dbReference>
<name>A0A3M6TUV8_POCDA</name>
<keyword evidence="9" id="KW-1185">Reference proteome</keyword>
<feature type="compositionally biased region" description="Polar residues" evidence="6">
    <location>
        <begin position="1115"/>
        <end position="1135"/>
    </location>
</feature>
<dbReference type="SUPFAM" id="SSF57625">
    <property type="entry name" value="Invertebrate chitin-binding proteins"/>
    <property type="match status" value="2"/>
</dbReference>
<reference evidence="8 9" key="1">
    <citation type="journal article" date="2018" name="Sci. Rep.">
        <title>Comparative analysis of the Pocillopora damicornis genome highlights role of immune system in coral evolution.</title>
        <authorList>
            <person name="Cunning R."/>
            <person name="Bay R.A."/>
            <person name="Gillette P."/>
            <person name="Baker A.C."/>
            <person name="Traylor-Knowles N."/>
        </authorList>
    </citation>
    <scope>NUCLEOTIDE SEQUENCE [LARGE SCALE GENOMIC DNA]</scope>
    <source>
        <strain evidence="8">RSMAS</strain>
        <tissue evidence="8">Whole animal</tissue>
    </source>
</reference>
<feature type="compositionally biased region" description="Basic and acidic residues" evidence="6">
    <location>
        <begin position="885"/>
        <end position="896"/>
    </location>
</feature>
<dbReference type="Gene3D" id="2.60.40.760">
    <property type="entry name" value="Expansin, cellulose-binding-like domain"/>
    <property type="match status" value="1"/>
</dbReference>
<keyword evidence="2" id="KW-0732">Signal</keyword>
<dbReference type="SUPFAM" id="SSF50685">
    <property type="entry name" value="Barwin-like endoglucanases"/>
    <property type="match status" value="1"/>
</dbReference>
<dbReference type="InterPro" id="IPR051940">
    <property type="entry name" value="Chitin_bind-dev_reg"/>
</dbReference>
<dbReference type="Gene3D" id="3.20.20.80">
    <property type="entry name" value="Glycosidases"/>
    <property type="match status" value="1"/>
</dbReference>
<feature type="compositionally biased region" description="Basic and acidic residues" evidence="6">
    <location>
        <begin position="1136"/>
        <end position="1147"/>
    </location>
</feature>
<dbReference type="PANTHER" id="PTHR23301">
    <property type="entry name" value="CHITIN BINDING PERITROPHIN-A"/>
    <property type="match status" value="1"/>
</dbReference>
<dbReference type="InterPro" id="IPR036508">
    <property type="entry name" value="Chitin-bd_dom_sf"/>
</dbReference>
<feature type="region of interest" description="Disordered" evidence="6">
    <location>
        <begin position="501"/>
        <end position="533"/>
    </location>
</feature>
<dbReference type="OrthoDB" id="5963713at2759"/>
<dbReference type="PROSITE" id="PS50940">
    <property type="entry name" value="CHIT_BIND_II"/>
    <property type="match status" value="2"/>
</dbReference>
<keyword evidence="1" id="KW-0147">Chitin-binding</keyword>
<evidence type="ECO:0000256" key="5">
    <source>
        <dbReference type="ARBA" id="ARBA00023180"/>
    </source>
</evidence>
<sequence>MRTSQLPKARENVGDQIVVGFTFASDWLIKWREFSGPITEQTHLEYVSYIESSPMSAHKSYVSKRWLVLLLTIDWMVLSYGKENGALVKRDTTLENVKAMYNRFVSDSTGKAKYADAGNNACSMDLPPSITKTPGIVHVAASKHDFQGSLGCGVCLNIVGSGKPAAADLDGSPPVEGSLKGIIVDQDESLNQGDLAILPPQTGSGLWEISFKAADCPSAQGPTGYIQFRFTGSNDMYFKLQATNAKIPVAGIEAFERVKGKWFCLTRTTNNFFTNEGMGAVSFPLKVRLTSVMNEQLEATINALENDKVINSDVQFSDTAMRGGSPEGIKCYGQGDRPSSPEGDEGFCVSKEDGIYADPKDETAFYVCQGEKATKKFCPTGLKFNPVISSCDVPEDVKFVSAEAESGGPFDSKEGSRWISLPGDGSLKVFSVGESEKPTKQDDKVISKVSHPHKLFSINIFNGVQSHAIQQPPGGTQNKLASPVRYQGHLQDNVANIMSVESPPLNGKAKKPVMVPETDVKSKGQEGLRNTTNQTIEGNNSVLLTQKLQPVIKGNMSQTIDQKDWRNDEGHMKNLRDSADNKSLANISENHLSPNDLGHFSTTPHKLFAINIYGSHPQLPSVHHEMKTTTENRQDGEHTIEPVDEFRDTNSFADNGRKVLVDSSEFHIGKGEMLKNPGQLTTDINENNSENANFGGKTDSFSSNDSISSMPLHFKLKIKMDNSGKQPVINCTLSQCPENDFAIQEDRTNTSTLPVNGSKPEPIVSPQKLFVSQNNSKLGDFRVTFKTGQPESMNQKQEVKESRAPPMNLTKIIIPPSHMQDITNLSQQKNASKTPIQQLKSSSKQQNGDVPTLYHNDTVSLETNKNAEQGQVKTDDNTKTMKISDNNKPDEMRGAEQKATTMDESAASNIQNSSNLKVSVGEKYETGNNVKDPVVTGGPVQEPGNAKASDKFREQKQIFTNNKFQANLQSDSVTKELENANMKSPFLEQEQLSPHDFVQIQSRPQLKIILKTPGRILNPLNRRSGAKGHIVQILKSLIDRPLELDSKGKEVVSMLSSFTNKTVTGTARERISQDDSKAVEDGGNIAQSILEANKEYLDAIATQGMVFSDGDPETENMTSMDGSINHSHGYQQQEYEASRWKSPHTEGEDSSTEPQEHSLGINTHQGDSVQGEYLITRLQEDGGSGESVSGMGTNKNTGSVKPEHDKGSKGLPNRAGRVSVTGGLPGVSEMNAYKGGMRKPKVDSRLKSFCIGKSSGIYTNPFEQKSFVVCSYGVSEERQCPEAMLFNPKEKMCDVPDQRNTMRTKKRKETTKK</sequence>
<feature type="domain" description="Chitin-binding type-2" evidence="7">
    <location>
        <begin position="1247"/>
        <end position="1303"/>
    </location>
</feature>
<proteinExistence type="predicted"/>
<comment type="caution">
    <text evidence="8">The sequence shown here is derived from an EMBL/GenBank/DDBJ whole genome shotgun (WGS) entry which is preliminary data.</text>
</comment>
<feature type="region of interest" description="Disordered" evidence="6">
    <location>
        <begin position="1107"/>
        <end position="1223"/>
    </location>
</feature>
<evidence type="ECO:0000313" key="9">
    <source>
        <dbReference type="Proteomes" id="UP000275408"/>
    </source>
</evidence>
<dbReference type="InterPro" id="IPR002557">
    <property type="entry name" value="Chitin-bd_dom"/>
</dbReference>
<evidence type="ECO:0000256" key="6">
    <source>
        <dbReference type="SAM" id="MobiDB-lite"/>
    </source>
</evidence>
<evidence type="ECO:0000256" key="4">
    <source>
        <dbReference type="ARBA" id="ARBA00023157"/>
    </source>
</evidence>
<evidence type="ECO:0000256" key="1">
    <source>
        <dbReference type="ARBA" id="ARBA00022669"/>
    </source>
</evidence>
<dbReference type="SUPFAM" id="SSF49590">
    <property type="entry name" value="PHL pollen allergen"/>
    <property type="match status" value="1"/>
</dbReference>
<dbReference type="STRING" id="46731.A0A3M6TUV8"/>
<protein>
    <recommendedName>
        <fullName evidence="7">Chitin-binding type-2 domain-containing protein</fullName>
    </recommendedName>
</protein>
<accession>A0A3M6TUV8</accession>
<keyword evidence="5" id="KW-0325">Glycoprotein</keyword>
<feature type="compositionally biased region" description="Polar residues" evidence="6">
    <location>
        <begin position="827"/>
        <end position="872"/>
    </location>
</feature>
<evidence type="ECO:0000313" key="8">
    <source>
        <dbReference type="EMBL" id="RMX45131.1"/>
    </source>
</evidence>
<evidence type="ECO:0000256" key="2">
    <source>
        <dbReference type="ARBA" id="ARBA00022729"/>
    </source>
</evidence>
<feature type="compositionally biased region" description="Polar residues" evidence="6">
    <location>
        <begin position="1186"/>
        <end position="1199"/>
    </location>
</feature>
<dbReference type="InterPro" id="IPR036749">
    <property type="entry name" value="Expansin_CBD_sf"/>
</dbReference>
<feature type="region of interest" description="Disordered" evidence="6">
    <location>
        <begin position="1294"/>
        <end position="1313"/>
    </location>
</feature>
<dbReference type="EMBL" id="RCHS01002879">
    <property type="protein sequence ID" value="RMX45131.1"/>
    <property type="molecule type" value="Genomic_DNA"/>
</dbReference>
<feature type="domain" description="Chitin-binding type-2" evidence="7">
    <location>
        <begin position="345"/>
        <end position="401"/>
    </location>
</feature>
<feature type="compositionally biased region" description="Basic residues" evidence="6">
    <location>
        <begin position="1302"/>
        <end position="1313"/>
    </location>
</feature>
<dbReference type="Proteomes" id="UP000275408">
    <property type="component" value="Unassembled WGS sequence"/>
</dbReference>
<evidence type="ECO:0000256" key="3">
    <source>
        <dbReference type="ARBA" id="ARBA00022737"/>
    </source>
</evidence>
<feature type="region of interest" description="Disordered" evidence="6">
    <location>
        <begin position="827"/>
        <end position="897"/>
    </location>
</feature>
<keyword evidence="3" id="KW-0677">Repeat</keyword>